<dbReference type="AlphaFoldDB" id="D8TXG3"/>
<keyword evidence="6 7" id="KW-0456">Lyase</keyword>
<dbReference type="OrthoDB" id="548029at2759"/>
<evidence type="ECO:0000256" key="7">
    <source>
        <dbReference type="RuleBase" id="RU000405"/>
    </source>
</evidence>
<keyword evidence="3" id="KW-0547">Nucleotide-binding</keyword>
<accession>D8TXG3</accession>
<evidence type="ECO:0000313" key="9">
    <source>
        <dbReference type="EMBL" id="EFJ47906.1"/>
    </source>
</evidence>
<sequence>IETIGDCYFVAGGLELRLELRMGIPPGGVQAMLVAASAVSQPTTGEPVQVRVGIHSGPVVSGVVGTRMPRFCLFGDTVNTAARMESTGEAGAIHVS</sequence>
<dbReference type="PROSITE" id="PS00452">
    <property type="entry name" value="GUANYLATE_CYCLASE_1"/>
    <property type="match status" value="1"/>
</dbReference>
<dbReference type="EMBL" id="GL378342">
    <property type="protein sequence ID" value="EFJ47906.1"/>
    <property type="molecule type" value="Genomic_DNA"/>
</dbReference>
<dbReference type="InParanoid" id="D8TXG3"/>
<keyword evidence="10" id="KW-1185">Reference proteome</keyword>
<evidence type="ECO:0000256" key="6">
    <source>
        <dbReference type="ARBA" id="ARBA00023239"/>
    </source>
</evidence>
<dbReference type="PROSITE" id="PS50125">
    <property type="entry name" value="GUANYLATE_CYCLASE_2"/>
    <property type="match status" value="1"/>
</dbReference>
<dbReference type="GO" id="GO:0005886">
    <property type="term" value="C:plasma membrane"/>
    <property type="evidence" value="ECO:0007669"/>
    <property type="project" value="TreeGrafter"/>
</dbReference>
<dbReference type="GO" id="GO:0035556">
    <property type="term" value="P:intracellular signal transduction"/>
    <property type="evidence" value="ECO:0007669"/>
    <property type="project" value="InterPro"/>
</dbReference>
<evidence type="ECO:0000256" key="2">
    <source>
        <dbReference type="ARBA" id="ARBA00022692"/>
    </source>
</evidence>
<comment type="similarity">
    <text evidence="7">Belongs to the adenylyl cyclase class-4/guanylyl cyclase family.</text>
</comment>
<evidence type="ECO:0000256" key="3">
    <source>
        <dbReference type="ARBA" id="ARBA00022741"/>
    </source>
</evidence>
<dbReference type="Proteomes" id="UP000001058">
    <property type="component" value="Unassembled WGS sequence"/>
</dbReference>
<name>D8TXG3_VOLCA</name>
<evidence type="ECO:0000256" key="5">
    <source>
        <dbReference type="ARBA" id="ARBA00023136"/>
    </source>
</evidence>
<evidence type="ECO:0000259" key="8">
    <source>
        <dbReference type="PROSITE" id="PS50125"/>
    </source>
</evidence>
<dbReference type="Gene3D" id="3.30.70.1230">
    <property type="entry name" value="Nucleotide cyclase"/>
    <property type="match status" value="1"/>
</dbReference>
<dbReference type="PANTHER" id="PTHR11920:SF335">
    <property type="entry name" value="GUANYLATE CYCLASE"/>
    <property type="match status" value="1"/>
</dbReference>
<dbReference type="GeneID" id="9615268"/>
<gene>
    <name evidence="9" type="primary">cyc35</name>
    <name evidence="9" type="ORF">VOLCADRAFT_37901</name>
</gene>
<proteinExistence type="inferred from homology"/>
<keyword evidence="4" id="KW-1133">Transmembrane helix</keyword>
<dbReference type="SUPFAM" id="SSF55073">
    <property type="entry name" value="Nucleotide cyclase"/>
    <property type="match status" value="1"/>
</dbReference>
<protein>
    <submittedName>
        <fullName evidence="9">Guanylyl and adenylyl cyclase family member</fullName>
    </submittedName>
</protein>
<dbReference type="GO" id="GO:0004016">
    <property type="term" value="F:adenylate cyclase activity"/>
    <property type="evidence" value="ECO:0007669"/>
    <property type="project" value="TreeGrafter"/>
</dbReference>
<dbReference type="InterPro" id="IPR001054">
    <property type="entry name" value="A/G_cyclase"/>
</dbReference>
<evidence type="ECO:0000313" key="10">
    <source>
        <dbReference type="Proteomes" id="UP000001058"/>
    </source>
</evidence>
<dbReference type="InterPro" id="IPR018297">
    <property type="entry name" value="A/G_cyclase_CS"/>
</dbReference>
<dbReference type="InterPro" id="IPR050401">
    <property type="entry name" value="Cyclic_nucleotide_synthase"/>
</dbReference>
<dbReference type="GO" id="GO:0007168">
    <property type="term" value="P:receptor guanylyl cyclase signaling pathway"/>
    <property type="evidence" value="ECO:0007669"/>
    <property type="project" value="TreeGrafter"/>
</dbReference>
<feature type="domain" description="Guanylate cyclase" evidence="8">
    <location>
        <begin position="1"/>
        <end position="85"/>
    </location>
</feature>
<keyword evidence="2" id="KW-0812">Transmembrane</keyword>
<dbReference type="InterPro" id="IPR029787">
    <property type="entry name" value="Nucleotide_cyclase"/>
</dbReference>
<dbReference type="PANTHER" id="PTHR11920">
    <property type="entry name" value="GUANYLYL CYCLASE"/>
    <property type="match status" value="1"/>
</dbReference>
<feature type="non-terminal residue" evidence="9">
    <location>
        <position position="1"/>
    </location>
</feature>
<feature type="non-terminal residue" evidence="9">
    <location>
        <position position="96"/>
    </location>
</feature>
<dbReference type="eggNOG" id="KOG4171">
    <property type="taxonomic scope" value="Eukaryota"/>
</dbReference>
<keyword evidence="5" id="KW-0472">Membrane</keyword>
<evidence type="ECO:0000256" key="1">
    <source>
        <dbReference type="ARBA" id="ARBA00004370"/>
    </source>
</evidence>
<reference evidence="9 10" key="1">
    <citation type="journal article" date="2010" name="Science">
        <title>Genomic analysis of organismal complexity in the multicellular green alga Volvox carteri.</title>
        <authorList>
            <person name="Prochnik S.E."/>
            <person name="Umen J."/>
            <person name="Nedelcu A.M."/>
            <person name="Hallmann A."/>
            <person name="Miller S.M."/>
            <person name="Nishii I."/>
            <person name="Ferris P."/>
            <person name="Kuo A."/>
            <person name="Mitros T."/>
            <person name="Fritz-Laylin L.K."/>
            <person name="Hellsten U."/>
            <person name="Chapman J."/>
            <person name="Simakov O."/>
            <person name="Rensing S.A."/>
            <person name="Terry A."/>
            <person name="Pangilinan J."/>
            <person name="Kapitonov V."/>
            <person name="Jurka J."/>
            <person name="Salamov A."/>
            <person name="Shapiro H."/>
            <person name="Schmutz J."/>
            <person name="Grimwood J."/>
            <person name="Lindquist E."/>
            <person name="Lucas S."/>
            <person name="Grigoriev I.V."/>
            <person name="Schmitt R."/>
            <person name="Kirk D."/>
            <person name="Rokhsar D.S."/>
        </authorList>
    </citation>
    <scope>NUCLEOTIDE SEQUENCE [LARGE SCALE GENOMIC DNA]</scope>
    <source>
        <strain evidence="10">f. Nagariensis / Eve</strain>
    </source>
</reference>
<dbReference type="GO" id="GO:0001653">
    <property type="term" value="F:peptide receptor activity"/>
    <property type="evidence" value="ECO:0007669"/>
    <property type="project" value="TreeGrafter"/>
</dbReference>
<dbReference type="CDD" id="cd07302">
    <property type="entry name" value="CHD"/>
    <property type="match status" value="1"/>
</dbReference>
<dbReference type="GO" id="GO:0000166">
    <property type="term" value="F:nucleotide binding"/>
    <property type="evidence" value="ECO:0007669"/>
    <property type="project" value="UniProtKB-KW"/>
</dbReference>
<dbReference type="STRING" id="3068.D8TXG3"/>
<organism evidence="10">
    <name type="scientific">Volvox carteri f. nagariensis</name>
    <dbReference type="NCBI Taxonomy" id="3068"/>
    <lineage>
        <taxon>Eukaryota</taxon>
        <taxon>Viridiplantae</taxon>
        <taxon>Chlorophyta</taxon>
        <taxon>core chlorophytes</taxon>
        <taxon>Chlorophyceae</taxon>
        <taxon>CS clade</taxon>
        <taxon>Chlamydomonadales</taxon>
        <taxon>Volvocaceae</taxon>
        <taxon>Volvox</taxon>
    </lineage>
</organism>
<comment type="subcellular location">
    <subcellularLocation>
        <location evidence="1">Membrane</location>
    </subcellularLocation>
</comment>
<dbReference type="KEGG" id="vcn:VOLCADRAFT_37901"/>
<dbReference type="GO" id="GO:0004383">
    <property type="term" value="F:guanylate cyclase activity"/>
    <property type="evidence" value="ECO:0007669"/>
    <property type="project" value="TreeGrafter"/>
</dbReference>
<evidence type="ECO:0000256" key="4">
    <source>
        <dbReference type="ARBA" id="ARBA00022989"/>
    </source>
</evidence>
<dbReference type="RefSeq" id="XP_002951012.1">
    <property type="nucleotide sequence ID" value="XM_002950966.1"/>
</dbReference>
<dbReference type="Pfam" id="PF00211">
    <property type="entry name" value="Guanylate_cyc"/>
    <property type="match status" value="1"/>
</dbReference>